<reference evidence="1" key="1">
    <citation type="submission" date="2019-06" db="EMBL/GenBank/DDBJ databases">
        <authorList>
            <person name="Zheng W."/>
        </authorList>
    </citation>
    <scope>NUCLEOTIDE SEQUENCE</scope>
    <source>
        <strain evidence="1">QDHG01</strain>
    </source>
</reference>
<accession>A0A8J8NP57</accession>
<organism evidence="1 2">
    <name type="scientific">Halteria grandinella</name>
    <dbReference type="NCBI Taxonomy" id="5974"/>
    <lineage>
        <taxon>Eukaryota</taxon>
        <taxon>Sar</taxon>
        <taxon>Alveolata</taxon>
        <taxon>Ciliophora</taxon>
        <taxon>Intramacronucleata</taxon>
        <taxon>Spirotrichea</taxon>
        <taxon>Stichotrichia</taxon>
        <taxon>Sporadotrichida</taxon>
        <taxon>Halteriidae</taxon>
        <taxon>Halteria</taxon>
    </lineage>
</organism>
<comment type="caution">
    <text evidence="1">The sequence shown here is derived from an EMBL/GenBank/DDBJ whole genome shotgun (WGS) entry which is preliminary data.</text>
</comment>
<keyword evidence="2" id="KW-1185">Reference proteome</keyword>
<gene>
    <name evidence="1" type="ORF">FGO68_gene13068</name>
</gene>
<dbReference type="Proteomes" id="UP000785679">
    <property type="component" value="Unassembled WGS sequence"/>
</dbReference>
<proteinExistence type="predicted"/>
<protein>
    <submittedName>
        <fullName evidence="1">Uncharacterized protein</fullName>
    </submittedName>
</protein>
<evidence type="ECO:0000313" key="1">
    <source>
        <dbReference type="EMBL" id="TNV77680.1"/>
    </source>
</evidence>
<sequence length="66" mass="7909">MTLKMHQIFLKQPNLHAQPTLNYYKRKRLKLNPRKIPKLTTQNPKSKKKIAKFNAQNPQLIWLNQS</sequence>
<dbReference type="EMBL" id="RRYP01011511">
    <property type="protein sequence ID" value="TNV77680.1"/>
    <property type="molecule type" value="Genomic_DNA"/>
</dbReference>
<evidence type="ECO:0000313" key="2">
    <source>
        <dbReference type="Proteomes" id="UP000785679"/>
    </source>
</evidence>
<dbReference type="AlphaFoldDB" id="A0A8J8NP57"/>
<name>A0A8J8NP57_HALGN</name>